<dbReference type="OMA" id="HDSWRHI"/>
<dbReference type="InterPro" id="IPR001680">
    <property type="entry name" value="WD40_rpt"/>
</dbReference>
<dbReference type="InterPro" id="IPR015943">
    <property type="entry name" value="WD40/YVTN_repeat-like_dom_sf"/>
</dbReference>
<evidence type="ECO:0000256" key="2">
    <source>
        <dbReference type="ARBA" id="ARBA00022737"/>
    </source>
</evidence>
<dbReference type="VEuPathDB" id="CryptoDB:Vbra_18342"/>
<dbReference type="GO" id="GO:0016226">
    <property type="term" value="P:iron-sulfur cluster assembly"/>
    <property type="evidence" value="ECO:0007669"/>
    <property type="project" value="UniProtKB-UniRule"/>
</dbReference>
<feature type="region of interest" description="Disordered" evidence="5">
    <location>
        <begin position="247"/>
        <end position="266"/>
    </location>
</feature>
<keyword evidence="7" id="KW-1185">Reference proteome</keyword>
<feature type="repeat" description="WD" evidence="4">
    <location>
        <begin position="169"/>
        <end position="200"/>
    </location>
</feature>
<evidence type="ECO:0000256" key="5">
    <source>
        <dbReference type="SAM" id="MobiDB-lite"/>
    </source>
</evidence>
<dbReference type="InParanoid" id="A0A0G4GQT9"/>
<organism evidence="6 7">
    <name type="scientific">Vitrella brassicaformis (strain CCMP3155)</name>
    <dbReference type="NCBI Taxonomy" id="1169540"/>
    <lineage>
        <taxon>Eukaryota</taxon>
        <taxon>Sar</taxon>
        <taxon>Alveolata</taxon>
        <taxon>Colpodellida</taxon>
        <taxon>Vitrellaceae</taxon>
        <taxon>Vitrella</taxon>
    </lineage>
</organism>
<dbReference type="PANTHER" id="PTHR19920:SF0">
    <property type="entry name" value="CYTOSOLIC IRON-SULFUR PROTEIN ASSEMBLY PROTEIN CIAO1-RELATED"/>
    <property type="match status" value="1"/>
</dbReference>
<evidence type="ECO:0000256" key="4">
    <source>
        <dbReference type="PROSITE-ProRule" id="PRU00221"/>
    </source>
</evidence>
<protein>
    <recommendedName>
        <fullName evidence="3">Probable cytosolic iron-sulfur protein assembly protein CIAO1 homolog</fullName>
    </recommendedName>
</protein>
<dbReference type="InterPro" id="IPR036322">
    <property type="entry name" value="WD40_repeat_dom_sf"/>
</dbReference>
<proteinExistence type="inferred from homology"/>
<feature type="repeat" description="WD" evidence="4">
    <location>
        <begin position="63"/>
        <end position="94"/>
    </location>
</feature>
<feature type="repeat" description="WD" evidence="4">
    <location>
        <begin position="117"/>
        <end position="149"/>
    </location>
</feature>
<dbReference type="AlphaFoldDB" id="A0A0G4GQT9"/>
<dbReference type="InterPro" id="IPR020472">
    <property type="entry name" value="WD40_PAC1"/>
</dbReference>
<feature type="repeat" description="WD" evidence="4">
    <location>
        <begin position="388"/>
        <end position="424"/>
    </location>
</feature>
<reference evidence="6 7" key="1">
    <citation type="submission" date="2014-11" db="EMBL/GenBank/DDBJ databases">
        <authorList>
            <person name="Zhu J."/>
            <person name="Qi W."/>
            <person name="Song R."/>
        </authorList>
    </citation>
    <scope>NUCLEOTIDE SEQUENCE [LARGE SCALE GENOMIC DNA]</scope>
</reference>
<sequence>MSEHLEKVATLTGHTDRVWGCDWRHDGCVLATCSADKTVRLWNIDSSGKAGPVRAPCAAVLNSDTHDRTIRTVQFSLDGSTIAAASFDGRTSLWRREEQDLDAAPDEAAGWRCMTKLEGHENEVKCAVWSPSGESIATCGRDKTVWLYERVEGEGQGGKEPSWECAAILTGHTQDVKCVRWHPEGEFLLSASYDDTIKMWGKVTDDWGLLHTLRGHTSTVWGIAFNHDGSHFASCSDDRTVRIWTRLPPRRPPAAAPQQQTLPDGKGKLPPWYLSGVFRSAVTSSSHTEQLDQYLQQQQQQQPSEQEPQEQQEQANGVLGEEERVEMDVSGWRCSCTLQGYHGRTIYCVDWSKQGDDCIATACGDNALRVFKKASPDATEWTLSCMQPDAHGTDVNTVMWRPHREEDGSLLLATGGDDGMVHLWRYVPAADAGTAAAATE</sequence>
<comment type="similarity">
    <text evidence="3">Belongs to the WD repeat CIA1 family.</text>
</comment>
<keyword evidence="1 4" id="KW-0853">WD repeat</keyword>
<dbReference type="Pfam" id="PF00400">
    <property type="entry name" value="WD40"/>
    <property type="match status" value="7"/>
</dbReference>
<dbReference type="SUPFAM" id="SSF50978">
    <property type="entry name" value="WD40 repeat-like"/>
    <property type="match status" value="1"/>
</dbReference>
<accession>A0A0G4GQT9</accession>
<feature type="region of interest" description="Disordered" evidence="5">
    <location>
        <begin position="289"/>
        <end position="316"/>
    </location>
</feature>
<dbReference type="InterPro" id="IPR019775">
    <property type="entry name" value="WD40_repeat_CS"/>
</dbReference>
<dbReference type="Gene3D" id="2.130.10.10">
    <property type="entry name" value="YVTN repeat-like/Quinoprotein amine dehydrogenase"/>
    <property type="match status" value="3"/>
</dbReference>
<dbReference type="PROSITE" id="PS50082">
    <property type="entry name" value="WD_REPEATS_2"/>
    <property type="match status" value="6"/>
</dbReference>
<evidence type="ECO:0000313" key="7">
    <source>
        <dbReference type="Proteomes" id="UP000041254"/>
    </source>
</evidence>
<dbReference type="InterPro" id="IPR028608">
    <property type="entry name" value="CIAO1/Cia1"/>
</dbReference>
<comment type="function">
    <text evidence="3">Essential component of the cytosolic iron-sulfur (Fe/S) protein assembly machinery. Required for the maturation of extramitochondrial Fe/S proteins.</text>
</comment>
<keyword evidence="2" id="KW-0677">Repeat</keyword>
<evidence type="ECO:0000313" key="6">
    <source>
        <dbReference type="EMBL" id="CEM32669.1"/>
    </source>
</evidence>
<dbReference type="PhylomeDB" id="A0A0G4GQT9"/>
<dbReference type="EMBL" id="CDMY01000759">
    <property type="protein sequence ID" value="CEM32669.1"/>
    <property type="molecule type" value="Genomic_DNA"/>
</dbReference>
<dbReference type="PROSITE" id="PS00678">
    <property type="entry name" value="WD_REPEATS_1"/>
    <property type="match status" value="1"/>
</dbReference>
<gene>
    <name evidence="6" type="ORF">Vbra_18342</name>
</gene>
<dbReference type="HAMAP" id="MF_03037">
    <property type="entry name" value="ciao1"/>
    <property type="match status" value="1"/>
</dbReference>
<dbReference type="SMART" id="SM00320">
    <property type="entry name" value="WD40"/>
    <property type="match status" value="7"/>
</dbReference>
<evidence type="ECO:0000256" key="3">
    <source>
        <dbReference type="HAMAP-Rule" id="MF_03037"/>
    </source>
</evidence>
<dbReference type="PROSITE" id="PS50294">
    <property type="entry name" value="WD_REPEATS_REGION"/>
    <property type="match status" value="5"/>
</dbReference>
<evidence type="ECO:0000256" key="1">
    <source>
        <dbReference type="ARBA" id="ARBA00022574"/>
    </source>
</evidence>
<dbReference type="PANTHER" id="PTHR19920">
    <property type="entry name" value="WD40 PROTEIN CIAO1"/>
    <property type="match status" value="1"/>
</dbReference>
<dbReference type="GO" id="GO:0097361">
    <property type="term" value="C:cytosolic [4Fe-4S] assembly targeting complex"/>
    <property type="evidence" value="ECO:0007669"/>
    <property type="project" value="InterPro"/>
</dbReference>
<dbReference type="Proteomes" id="UP000041254">
    <property type="component" value="Unassembled WGS sequence"/>
</dbReference>
<dbReference type="OrthoDB" id="284782at2759"/>
<feature type="repeat" description="WD" evidence="4">
    <location>
        <begin position="213"/>
        <end position="244"/>
    </location>
</feature>
<name>A0A0G4GQT9_VITBC</name>
<dbReference type="CDD" id="cd00200">
    <property type="entry name" value="WD40"/>
    <property type="match status" value="1"/>
</dbReference>
<dbReference type="STRING" id="1169540.A0A0G4GQT9"/>
<feature type="compositionally biased region" description="Low complexity" evidence="5">
    <location>
        <begin position="291"/>
        <end position="314"/>
    </location>
</feature>
<dbReference type="PRINTS" id="PR00320">
    <property type="entry name" value="GPROTEINBRPT"/>
</dbReference>
<feature type="repeat" description="WD" evidence="4">
    <location>
        <begin position="11"/>
        <end position="46"/>
    </location>
</feature>